<keyword evidence="8" id="KW-0675">Receptor</keyword>
<keyword evidence="2 10" id="KW-0813">Transport</keyword>
<evidence type="ECO:0000256" key="10">
    <source>
        <dbReference type="PROSITE-ProRule" id="PRU01360"/>
    </source>
</evidence>
<evidence type="ECO:0000256" key="5">
    <source>
        <dbReference type="ARBA" id="ARBA00022729"/>
    </source>
</evidence>
<comment type="similarity">
    <text evidence="10 11">Belongs to the TonB-dependent receptor family.</text>
</comment>
<keyword evidence="4 10" id="KW-0812">Transmembrane</keyword>
<dbReference type="PANTHER" id="PTHR30069">
    <property type="entry name" value="TONB-DEPENDENT OUTER MEMBRANE RECEPTOR"/>
    <property type="match status" value="1"/>
</dbReference>
<dbReference type="InterPro" id="IPR000531">
    <property type="entry name" value="Beta-barrel_TonB"/>
</dbReference>
<evidence type="ECO:0000259" key="12">
    <source>
        <dbReference type="Pfam" id="PF00593"/>
    </source>
</evidence>
<evidence type="ECO:0000256" key="4">
    <source>
        <dbReference type="ARBA" id="ARBA00022692"/>
    </source>
</evidence>
<evidence type="ECO:0000256" key="11">
    <source>
        <dbReference type="RuleBase" id="RU003357"/>
    </source>
</evidence>
<dbReference type="Proteomes" id="UP000182264">
    <property type="component" value="Chromosome"/>
</dbReference>
<keyword evidence="3 10" id="KW-1134">Transmembrane beta strand</keyword>
<feature type="domain" description="TonB-dependent receptor-like beta-barrel" evidence="12">
    <location>
        <begin position="204"/>
        <end position="681"/>
    </location>
</feature>
<dbReference type="GO" id="GO:0044718">
    <property type="term" value="P:siderophore transmembrane transport"/>
    <property type="evidence" value="ECO:0007669"/>
    <property type="project" value="TreeGrafter"/>
</dbReference>
<dbReference type="EMBL" id="CP015518">
    <property type="protein sequence ID" value="APG24823.1"/>
    <property type="molecule type" value="Genomic_DNA"/>
</dbReference>
<dbReference type="InterPro" id="IPR012910">
    <property type="entry name" value="Plug_dom"/>
</dbReference>
<evidence type="ECO:0000256" key="9">
    <source>
        <dbReference type="ARBA" id="ARBA00023237"/>
    </source>
</evidence>
<evidence type="ECO:0000313" key="14">
    <source>
        <dbReference type="EMBL" id="APG24823.1"/>
    </source>
</evidence>
<keyword evidence="9 10" id="KW-0998">Cell outer membrane</keyword>
<protein>
    <recommendedName>
        <fullName evidence="16">TonB-dependent receptor</fullName>
    </recommendedName>
</protein>
<dbReference type="Gene3D" id="2.40.170.20">
    <property type="entry name" value="TonB-dependent receptor, beta-barrel domain"/>
    <property type="match status" value="1"/>
</dbReference>
<keyword evidence="6 11" id="KW-0798">TonB box</keyword>
<dbReference type="GO" id="GO:0009279">
    <property type="term" value="C:cell outer membrane"/>
    <property type="evidence" value="ECO:0007669"/>
    <property type="project" value="UniProtKB-SubCell"/>
</dbReference>
<evidence type="ECO:0000256" key="7">
    <source>
        <dbReference type="ARBA" id="ARBA00023136"/>
    </source>
</evidence>
<dbReference type="STRING" id="29542.A6070_01085"/>
<dbReference type="AlphaFoldDB" id="A0A1L3GFU1"/>
<comment type="subcellular location">
    <subcellularLocation>
        <location evidence="1 10">Cell outer membrane</location>
        <topology evidence="1 10">Multi-pass membrane protein</topology>
    </subcellularLocation>
</comment>
<evidence type="ECO:0000313" key="15">
    <source>
        <dbReference type="Proteomes" id="UP000182264"/>
    </source>
</evidence>
<dbReference type="InterPro" id="IPR037066">
    <property type="entry name" value="Plug_dom_sf"/>
</dbReference>
<dbReference type="Pfam" id="PF00593">
    <property type="entry name" value="TonB_dep_Rec_b-barrel"/>
    <property type="match status" value="1"/>
</dbReference>
<proteinExistence type="inferred from homology"/>
<dbReference type="PANTHER" id="PTHR30069:SF29">
    <property type="entry name" value="HEMOGLOBIN AND HEMOGLOBIN-HAPTOGLOBIN-BINDING PROTEIN 1-RELATED"/>
    <property type="match status" value="1"/>
</dbReference>
<dbReference type="PROSITE" id="PS01156">
    <property type="entry name" value="TONB_DEPENDENT_REC_2"/>
    <property type="match status" value="1"/>
</dbReference>
<keyword evidence="7 10" id="KW-0472">Membrane</keyword>
<dbReference type="Gene3D" id="2.170.130.10">
    <property type="entry name" value="TonB-dependent receptor, plug domain"/>
    <property type="match status" value="1"/>
</dbReference>
<evidence type="ECO:0000256" key="8">
    <source>
        <dbReference type="ARBA" id="ARBA00023170"/>
    </source>
</evidence>
<feature type="domain" description="TonB-dependent receptor plug" evidence="13">
    <location>
        <begin position="57"/>
        <end position="134"/>
    </location>
</feature>
<keyword evidence="15" id="KW-1185">Reference proteome</keyword>
<dbReference type="PROSITE" id="PS52016">
    <property type="entry name" value="TONB_DEPENDENT_REC_3"/>
    <property type="match status" value="1"/>
</dbReference>
<name>A0A1L3GFU1_SYNAC</name>
<dbReference type="Pfam" id="PF07715">
    <property type="entry name" value="Plug"/>
    <property type="match status" value="1"/>
</dbReference>
<organism evidence="14 15">
    <name type="scientific">Syntrophotalea acetylenica</name>
    <name type="common">Pelobacter acetylenicus</name>
    <dbReference type="NCBI Taxonomy" id="29542"/>
    <lineage>
        <taxon>Bacteria</taxon>
        <taxon>Pseudomonadati</taxon>
        <taxon>Thermodesulfobacteriota</taxon>
        <taxon>Desulfuromonadia</taxon>
        <taxon>Desulfuromonadales</taxon>
        <taxon>Syntrophotaleaceae</taxon>
        <taxon>Syntrophotalea</taxon>
    </lineage>
</organism>
<dbReference type="InterPro" id="IPR039426">
    <property type="entry name" value="TonB-dep_rcpt-like"/>
</dbReference>
<dbReference type="InterPro" id="IPR036942">
    <property type="entry name" value="Beta-barrel_TonB_sf"/>
</dbReference>
<evidence type="ECO:0000256" key="6">
    <source>
        <dbReference type="ARBA" id="ARBA00023077"/>
    </source>
</evidence>
<keyword evidence="5" id="KW-0732">Signal</keyword>
<accession>A0A1L3GFU1</accession>
<gene>
    <name evidence="14" type="ORF">A7E75_07135</name>
</gene>
<evidence type="ECO:0000256" key="3">
    <source>
        <dbReference type="ARBA" id="ARBA00022452"/>
    </source>
</evidence>
<evidence type="ECO:0000259" key="13">
    <source>
        <dbReference type="Pfam" id="PF07715"/>
    </source>
</evidence>
<dbReference type="InterPro" id="IPR010917">
    <property type="entry name" value="TonB_rcpt_CS"/>
</dbReference>
<evidence type="ECO:0008006" key="16">
    <source>
        <dbReference type="Google" id="ProtNLM"/>
    </source>
</evidence>
<evidence type="ECO:0000256" key="1">
    <source>
        <dbReference type="ARBA" id="ARBA00004571"/>
    </source>
</evidence>
<dbReference type="SUPFAM" id="SSF56935">
    <property type="entry name" value="Porins"/>
    <property type="match status" value="1"/>
</dbReference>
<dbReference type="GO" id="GO:0015344">
    <property type="term" value="F:siderophore uptake transmembrane transporter activity"/>
    <property type="evidence" value="ECO:0007669"/>
    <property type="project" value="TreeGrafter"/>
</dbReference>
<sequence length="720" mass="80241">MVSSGICAGEEITLPAIEVEGQKEGEFAIQPAWSAIGTKERVDRGTIEVQGGAEQISPYKAISLQPGVDITSKDAFGMEISHRIRGKSNRNVGELLEGLPLKGIGPGVGLSTMVDLENIEAISLTKGAVSADSGFGYGNESGVVDMHVRRPLDYAHATLTQGFGSEDFMRSYARLDTGILGGIARGFVSASYTDADKWKGKGQSPDARKNFAFGLSGAVQKFEAEVYGIYNEDNKHAYRGLSYEQTRNLSRYKDFDYNTRLTGDSSQDMYYYDYNRQSFETYTIFGKLGIPVTQNLKLTVRPYYLKDKGHSYTGSQNKVIDWIVDHDTYGAVFELSHAIDQGVIKLGYWYQQDEPPGPPTSRKYLSTDGEFLSWERLVKGSNHKFKSPYLAAEKTIGNATLGAGLKYLWMTSPDFTSYDTTDLGDVSYSEALSRVGEDDVLVDVKGKTYELFLPSVGASYDFTPNLSVRASYGKNYETPQYSLGSAIIQYYKKGLTDEELQDVWHSIKPEVSHNFDLGLNYTHGSWFVAPTLYYSLVKNVALNCYDPELAFSYWQNVGEAHAYGAEMAVGYTFNRYFNTSVSLSYNRYEFTEDVQSSGGTTIHAKGHQLPNVPKFMANWTANLDMKGFRFTPTVRYLGKRYADVENEYSVKSHVVVDLTLSRRFKLAERRAITLVASVTNLLDEDYISIISAGDTSIGRDAPTYYPGAPRTFFASLQFDF</sequence>
<reference evidence="14 15" key="1">
    <citation type="journal article" date="2017" name="Genome Announc.">
        <title>Complete Genome Sequences of Two Acetylene-Fermenting Pelobacter acetylenicus Strains.</title>
        <authorList>
            <person name="Sutton J.M."/>
            <person name="Baesman S.M."/>
            <person name="Fierst J.L."/>
            <person name="Poret-Peterson A.T."/>
            <person name="Oremland R.S."/>
            <person name="Dunlap D.S."/>
            <person name="Akob D.M."/>
        </authorList>
    </citation>
    <scope>NUCLEOTIDE SEQUENCE [LARGE SCALE GENOMIC DNA]</scope>
    <source>
        <strain evidence="14 15">DSM 3247</strain>
    </source>
</reference>
<evidence type="ECO:0000256" key="2">
    <source>
        <dbReference type="ARBA" id="ARBA00022448"/>
    </source>
</evidence>